<dbReference type="Gene3D" id="1.10.533.10">
    <property type="entry name" value="Death Domain, Fas"/>
    <property type="match status" value="2"/>
</dbReference>
<keyword evidence="5" id="KW-0378">Hydrolase</keyword>
<feature type="domain" description="Caspase family p20" evidence="12">
    <location>
        <begin position="469"/>
        <end position="596"/>
    </location>
</feature>
<keyword evidence="4" id="KW-0677">Repeat</keyword>
<dbReference type="InterPro" id="IPR015917">
    <property type="entry name" value="Pept_C14A"/>
</dbReference>
<dbReference type="InterPro" id="IPR011600">
    <property type="entry name" value="Pept_C14_caspase"/>
</dbReference>
<feature type="region of interest" description="Disordered" evidence="9">
    <location>
        <begin position="320"/>
        <end position="354"/>
    </location>
</feature>
<dbReference type="SMART" id="SM00115">
    <property type="entry name" value="CASc"/>
    <property type="match status" value="1"/>
</dbReference>
<dbReference type="EMBL" id="AB898058">
    <property type="protein sequence ID" value="BAP74441.1"/>
    <property type="molecule type" value="mRNA"/>
</dbReference>
<dbReference type="SUPFAM" id="SSF47986">
    <property type="entry name" value="DEATH domain"/>
    <property type="match status" value="2"/>
</dbReference>
<evidence type="ECO:0000259" key="11">
    <source>
        <dbReference type="PROSITE" id="PS50207"/>
    </source>
</evidence>
<evidence type="ECO:0000256" key="1">
    <source>
        <dbReference type="ARBA" id="ARBA00010134"/>
    </source>
</evidence>
<comment type="similarity">
    <text evidence="1 8">Belongs to the peptidase C14A family.</text>
</comment>
<dbReference type="InterPro" id="IPR029030">
    <property type="entry name" value="Caspase-like_dom_sf"/>
</dbReference>
<proteinExistence type="evidence at transcript level"/>
<feature type="domain" description="DED" evidence="10">
    <location>
        <begin position="101"/>
        <end position="178"/>
    </location>
</feature>
<dbReference type="GO" id="GO:0051604">
    <property type="term" value="P:protein maturation"/>
    <property type="evidence" value="ECO:0007669"/>
    <property type="project" value="UniProtKB-ARBA"/>
</dbReference>
<dbReference type="PANTHER" id="PTHR48169:SF7">
    <property type="entry name" value="CASPASE 10"/>
    <property type="match status" value="1"/>
</dbReference>
<evidence type="ECO:0000256" key="5">
    <source>
        <dbReference type="ARBA" id="ARBA00022801"/>
    </source>
</evidence>
<feature type="non-terminal residue" evidence="13">
    <location>
        <position position="685"/>
    </location>
</feature>
<evidence type="ECO:0000256" key="6">
    <source>
        <dbReference type="ARBA" id="ARBA00022807"/>
    </source>
</evidence>
<evidence type="ECO:0000256" key="3">
    <source>
        <dbReference type="ARBA" id="ARBA00022703"/>
    </source>
</evidence>
<evidence type="ECO:0000313" key="13">
    <source>
        <dbReference type="EMBL" id="BAP74441.1"/>
    </source>
</evidence>
<dbReference type="Gene3D" id="3.40.50.1460">
    <property type="match status" value="1"/>
</dbReference>
<evidence type="ECO:0000256" key="9">
    <source>
        <dbReference type="SAM" id="MobiDB-lite"/>
    </source>
</evidence>
<dbReference type="SUPFAM" id="SSF52129">
    <property type="entry name" value="Caspase-like"/>
    <property type="match status" value="1"/>
</dbReference>
<dbReference type="GO" id="GO:0004197">
    <property type="term" value="F:cysteine-type endopeptidase activity"/>
    <property type="evidence" value="ECO:0007669"/>
    <property type="project" value="InterPro"/>
</dbReference>
<evidence type="ECO:0000259" key="10">
    <source>
        <dbReference type="PROSITE" id="PS50168"/>
    </source>
</evidence>
<feature type="domain" description="Caspase family p10" evidence="11">
    <location>
        <begin position="616"/>
        <end position="685"/>
    </location>
</feature>
<dbReference type="PROSITE" id="PS50208">
    <property type="entry name" value="CASPASE_P20"/>
    <property type="match status" value="1"/>
</dbReference>
<dbReference type="SMART" id="SM00031">
    <property type="entry name" value="DED"/>
    <property type="match status" value="2"/>
</dbReference>
<dbReference type="PROSITE" id="PS01121">
    <property type="entry name" value="CASPASE_HIS"/>
    <property type="match status" value="1"/>
</dbReference>
<feature type="compositionally biased region" description="Pro residues" evidence="9">
    <location>
        <begin position="329"/>
        <end position="344"/>
    </location>
</feature>
<name>A0A097ZIH3_9METZ</name>
<dbReference type="Pfam" id="PF01335">
    <property type="entry name" value="DED"/>
    <property type="match status" value="1"/>
</dbReference>
<keyword evidence="3" id="KW-0053">Apoptosis</keyword>
<dbReference type="GO" id="GO:0042981">
    <property type="term" value="P:regulation of apoptotic process"/>
    <property type="evidence" value="ECO:0007669"/>
    <property type="project" value="InterPro"/>
</dbReference>
<dbReference type="AlphaFoldDB" id="A0A097ZIH3"/>
<dbReference type="PROSITE" id="PS01122">
    <property type="entry name" value="CASPASE_CYS"/>
    <property type="match status" value="1"/>
</dbReference>
<evidence type="ECO:0000256" key="8">
    <source>
        <dbReference type="RuleBase" id="RU003971"/>
    </source>
</evidence>
<protein>
    <submittedName>
        <fullName evidence="13">Caspase8</fullName>
    </submittedName>
</protein>
<organism evidence="13">
    <name type="scientific">Ephydatia fluviatilis</name>
    <dbReference type="NCBI Taxonomy" id="31330"/>
    <lineage>
        <taxon>Eukaryota</taxon>
        <taxon>Metazoa</taxon>
        <taxon>Porifera</taxon>
        <taxon>Demospongiae</taxon>
        <taxon>Heteroscleromorpha</taxon>
        <taxon>Spongillida</taxon>
        <taxon>Spongillidae</taxon>
        <taxon>Ephydatia</taxon>
    </lineage>
</organism>
<dbReference type="GO" id="GO:0006508">
    <property type="term" value="P:proteolysis"/>
    <property type="evidence" value="ECO:0007669"/>
    <property type="project" value="UniProtKB-KW"/>
</dbReference>
<accession>A0A097ZIH3</accession>
<dbReference type="InterPro" id="IPR001875">
    <property type="entry name" value="DED_dom"/>
</dbReference>
<evidence type="ECO:0000256" key="2">
    <source>
        <dbReference type="ARBA" id="ARBA00022670"/>
    </source>
</evidence>
<dbReference type="InterPro" id="IPR011029">
    <property type="entry name" value="DEATH-like_dom_sf"/>
</dbReference>
<dbReference type="Pfam" id="PF00656">
    <property type="entry name" value="Peptidase_C14"/>
    <property type="match status" value="1"/>
</dbReference>
<keyword evidence="2" id="KW-0645">Protease</keyword>
<reference evidence="13" key="1">
    <citation type="journal article" date="2014" name="Mol. Biol. Evol.">
        <title>The apoptotic initiator caspase-8: its functional ubiquity and genetic diversity during animal evolution.</title>
        <authorList>
            <person name="Sakamaki K."/>
            <person name="Shimizu K."/>
            <person name="Iwata H."/>
            <person name="Imai K."/>
            <person name="Satou Y."/>
            <person name="Funayama N."/>
            <person name="Nozaki M."/>
            <person name="Yajima M."/>
            <person name="Nishimura O."/>
            <person name="Higuchi M."/>
            <person name="Chiba K."/>
            <person name="Yoshimoto M."/>
            <person name="Kimura H."/>
            <person name="Gracey A.Y."/>
            <person name="Shimizu T."/>
            <person name="Tomii K."/>
            <person name="Gotoh O."/>
            <person name="Akasaka K."/>
            <person name="Sawasaki T."/>
            <person name="Miller D.J."/>
        </authorList>
    </citation>
    <scope>NUCLEOTIDE SEQUENCE</scope>
</reference>
<evidence type="ECO:0000256" key="4">
    <source>
        <dbReference type="ARBA" id="ARBA00022737"/>
    </source>
</evidence>
<dbReference type="InterPro" id="IPR016129">
    <property type="entry name" value="Caspase_his_AS"/>
</dbReference>
<dbReference type="PROSITE" id="PS50168">
    <property type="entry name" value="DED"/>
    <property type="match status" value="2"/>
</dbReference>
<dbReference type="PRINTS" id="PR00376">
    <property type="entry name" value="IL1BCENZYME"/>
</dbReference>
<dbReference type="PROSITE" id="PS50207">
    <property type="entry name" value="CASPASE_P10"/>
    <property type="match status" value="1"/>
</dbReference>
<keyword evidence="7" id="KW-0865">Zymogen</keyword>
<dbReference type="InterPro" id="IPR001309">
    <property type="entry name" value="Pept_C14_p20"/>
</dbReference>
<dbReference type="PANTHER" id="PTHR48169">
    <property type="entry name" value="DED DOMAIN-CONTAINING PROTEIN"/>
    <property type="match status" value="1"/>
</dbReference>
<dbReference type="CDD" id="cd00032">
    <property type="entry name" value="CASc"/>
    <property type="match status" value="1"/>
</dbReference>
<evidence type="ECO:0000259" key="12">
    <source>
        <dbReference type="PROSITE" id="PS50208"/>
    </source>
</evidence>
<dbReference type="InterPro" id="IPR002138">
    <property type="entry name" value="Pept_C14_p10"/>
</dbReference>
<feature type="domain" description="DED" evidence="10">
    <location>
        <begin position="5"/>
        <end position="83"/>
    </location>
</feature>
<keyword evidence="6" id="KW-0788">Thiol protease</keyword>
<evidence type="ECO:0000256" key="7">
    <source>
        <dbReference type="ARBA" id="ARBA00023145"/>
    </source>
</evidence>
<dbReference type="SMR" id="A0A097ZIH3"/>
<sequence length="685" mass="75993">MLHQGLRRRLLLVANRVPSTKLEVLKFLCRDVIPIAEMERIRGALPLFSALERRGEISDGKLEFLVRILLQVGLDNLVYELGDVAPYRIPAIPMEERNRRLFTESLGCIAQNLTAEDVQRLSYVFSDSLTVSVDSIFTAVQLFELMSQRQLVTPTCVTCLCQELDHIGRSDMCNILHFYLHETNQANCGVTHVRACPEQRGLSGYTPSVPGSILSSVPGSIPSSVPVFAGGGHMEFIREESNPFLMHSQAYLNGAHTPPYPNGSFTPSAYPCVAHTPPYPNGSFIPSAYPCVAHTPSSNGGPSGLGMGAYRSLSQPTFGIPDNVHPHGPVAPFPGPNDAPPPRPSGSDPSLVGGRSLSYNCIEESVPVPLMKHVEESVPVPLMKHADIPLKSDAQCLPLQKVPEDQLMVSHDRSHDRLTIELLQEALDRKNQELQSLLQERSDNSQWAKVYQGMTSCDPNDLYPMSKDPHGKCIIINNHKFHHPTDEQLSHPDRAGAEVDQGNLIKVFEFLRYKVEVYENLSSGRMIELMLGEAHYNHQPYDSFVCFILSHGEEGVIHGSDCSPVNLRDLSGLMKMCTSLTGKPKMFFIQACRGEEDGRAIPLDPDIQSDPASTAKRSTIPDDTDFFFGYATVPGRAAYRSKRRGSWFVTEICRLFVQHAYTHTLVEIMTKVNESISKAYTQDND</sequence>
<dbReference type="InterPro" id="IPR033139">
    <property type="entry name" value="Caspase_cys_AS"/>
</dbReference>
<dbReference type="GO" id="GO:0006915">
    <property type="term" value="P:apoptotic process"/>
    <property type="evidence" value="ECO:0007669"/>
    <property type="project" value="UniProtKB-KW"/>
</dbReference>
<dbReference type="GO" id="GO:0005737">
    <property type="term" value="C:cytoplasm"/>
    <property type="evidence" value="ECO:0007669"/>
    <property type="project" value="UniProtKB-ARBA"/>
</dbReference>